<reference evidence="1 2" key="1">
    <citation type="journal article" date="2006" name="Science">
        <title>The genome of black cottonwood, Populus trichocarpa (Torr. &amp; Gray).</title>
        <authorList>
            <person name="Tuskan G.A."/>
            <person name="Difazio S."/>
            <person name="Jansson S."/>
            <person name="Bohlmann J."/>
            <person name="Grigoriev I."/>
            <person name="Hellsten U."/>
            <person name="Putnam N."/>
            <person name="Ralph S."/>
            <person name="Rombauts S."/>
            <person name="Salamov A."/>
            <person name="Schein J."/>
            <person name="Sterck L."/>
            <person name="Aerts A."/>
            <person name="Bhalerao R.R."/>
            <person name="Bhalerao R.P."/>
            <person name="Blaudez D."/>
            <person name="Boerjan W."/>
            <person name="Brun A."/>
            <person name="Brunner A."/>
            <person name="Busov V."/>
            <person name="Campbell M."/>
            <person name="Carlson J."/>
            <person name="Chalot M."/>
            <person name="Chapman J."/>
            <person name="Chen G.L."/>
            <person name="Cooper D."/>
            <person name="Coutinho P.M."/>
            <person name="Couturier J."/>
            <person name="Covert S."/>
            <person name="Cronk Q."/>
            <person name="Cunningham R."/>
            <person name="Davis J."/>
            <person name="Degroeve S."/>
            <person name="Dejardin A."/>
            <person name="Depamphilis C."/>
            <person name="Detter J."/>
            <person name="Dirks B."/>
            <person name="Dubchak I."/>
            <person name="Duplessis S."/>
            <person name="Ehlting J."/>
            <person name="Ellis B."/>
            <person name="Gendler K."/>
            <person name="Goodstein D."/>
            <person name="Gribskov M."/>
            <person name="Grimwood J."/>
            <person name="Groover A."/>
            <person name="Gunter L."/>
            <person name="Hamberger B."/>
            <person name="Heinze B."/>
            <person name="Helariutta Y."/>
            <person name="Henrissat B."/>
            <person name="Holligan D."/>
            <person name="Holt R."/>
            <person name="Huang W."/>
            <person name="Islam-Faridi N."/>
            <person name="Jones S."/>
            <person name="Jones-Rhoades M."/>
            <person name="Jorgensen R."/>
            <person name="Joshi C."/>
            <person name="Kangasjarvi J."/>
            <person name="Karlsson J."/>
            <person name="Kelleher C."/>
            <person name="Kirkpatrick R."/>
            <person name="Kirst M."/>
            <person name="Kohler A."/>
            <person name="Kalluri U."/>
            <person name="Larimer F."/>
            <person name="Leebens-Mack J."/>
            <person name="Leple J.C."/>
            <person name="Locascio P."/>
            <person name="Lou Y."/>
            <person name="Lucas S."/>
            <person name="Martin F."/>
            <person name="Montanini B."/>
            <person name="Napoli C."/>
            <person name="Nelson D.R."/>
            <person name="Nelson C."/>
            <person name="Nieminen K."/>
            <person name="Nilsson O."/>
            <person name="Pereda V."/>
            <person name="Peter G."/>
            <person name="Philippe R."/>
            <person name="Pilate G."/>
            <person name="Poliakov A."/>
            <person name="Razumovskaya J."/>
            <person name="Richardson P."/>
            <person name="Rinaldi C."/>
            <person name="Ritland K."/>
            <person name="Rouze P."/>
            <person name="Ryaboy D."/>
            <person name="Schmutz J."/>
            <person name="Schrader J."/>
            <person name="Segerman B."/>
            <person name="Shin H."/>
            <person name="Siddiqui A."/>
            <person name="Sterky F."/>
            <person name="Terry A."/>
            <person name="Tsai C.J."/>
            <person name="Uberbacher E."/>
            <person name="Unneberg P."/>
            <person name="Vahala J."/>
            <person name="Wall K."/>
            <person name="Wessler S."/>
            <person name="Yang G."/>
            <person name="Yin T."/>
            <person name="Douglas C."/>
            <person name="Marra M."/>
            <person name="Sandberg G."/>
            <person name="Van de Peer Y."/>
            <person name="Rokhsar D."/>
        </authorList>
    </citation>
    <scope>NUCLEOTIDE SEQUENCE [LARGE SCALE GENOMIC DNA]</scope>
    <source>
        <strain evidence="2">cv. Nisqually</strain>
    </source>
</reference>
<organism evidence="1 2">
    <name type="scientific">Populus trichocarpa</name>
    <name type="common">Western balsam poplar</name>
    <name type="synonym">Populus balsamifera subsp. trichocarpa</name>
    <dbReference type="NCBI Taxonomy" id="3694"/>
    <lineage>
        <taxon>Eukaryota</taxon>
        <taxon>Viridiplantae</taxon>
        <taxon>Streptophyta</taxon>
        <taxon>Embryophyta</taxon>
        <taxon>Tracheophyta</taxon>
        <taxon>Spermatophyta</taxon>
        <taxon>Magnoliopsida</taxon>
        <taxon>eudicotyledons</taxon>
        <taxon>Gunneridae</taxon>
        <taxon>Pentapetalae</taxon>
        <taxon>rosids</taxon>
        <taxon>fabids</taxon>
        <taxon>Malpighiales</taxon>
        <taxon>Salicaceae</taxon>
        <taxon>Saliceae</taxon>
        <taxon>Populus</taxon>
    </lineage>
</organism>
<dbReference type="EMBL" id="CM009302">
    <property type="protein sequence ID" value="KAI9382992.1"/>
    <property type="molecule type" value="Genomic_DNA"/>
</dbReference>
<evidence type="ECO:0000313" key="2">
    <source>
        <dbReference type="Proteomes" id="UP000006729"/>
    </source>
</evidence>
<evidence type="ECO:0000313" key="1">
    <source>
        <dbReference type="EMBL" id="KAI9382992.1"/>
    </source>
</evidence>
<name>A0ACC0S1P1_POPTR</name>
<gene>
    <name evidence="1" type="ORF">POPTR_013G016350v4</name>
</gene>
<accession>A0ACC0S1P1</accession>
<sequence>MDDTNTSIIPINQTSISAETPNLNTLPFGFKLNETNFKNWSRMLELHAAGLNKLGYLTGQNARVEEGNSGYSKWCTEDAVPHLIGLFIDLSSAKEIWDNVTQTFYDGADESQFYELCCKATRTKQNGRPVNLYYAELNSVWQEIDKRRPIKMICAADLRTRQEEIQKDRIYNFLASLDEVFDSIRSDLLRKKSVPSIEECFNTIRREAQRQVTILGAKKTSEGSSIAMISKSTTPSNLRTFRAIEEAEKDKLHCSYCNGSRHTRDTCFEIHGYPDWFLEKRKQSKAKSNKRPVQAKLTTATEIPSSFAAMEISQKDHTKPGELLSLAKTYQASVTGKTGVVLSTSTVHETGWIIDSGATDHMTYNKSLFQYMTPPSKEKVMTANGESTPVIGAGSIVLTPNLSLYNCLLVPALSNHLLSVSQITEELDCVDIQTQSIIGRGTKRKGFHPSYT</sequence>
<proteinExistence type="predicted"/>
<protein>
    <submittedName>
        <fullName evidence="1">Uncharacterized protein</fullName>
    </submittedName>
</protein>
<comment type="caution">
    <text evidence="1">The sequence shown here is derived from an EMBL/GenBank/DDBJ whole genome shotgun (WGS) entry which is preliminary data.</text>
</comment>
<keyword evidence="2" id="KW-1185">Reference proteome</keyword>
<dbReference type="Proteomes" id="UP000006729">
    <property type="component" value="Chromosome 13"/>
</dbReference>